<dbReference type="AlphaFoldDB" id="A0A0E9RJ66"/>
<protein>
    <submittedName>
        <fullName evidence="1">Uncharacterized protein</fullName>
    </submittedName>
</protein>
<evidence type="ECO:0000313" key="1">
    <source>
        <dbReference type="EMBL" id="JAH28368.1"/>
    </source>
</evidence>
<name>A0A0E9RJ66_ANGAN</name>
<sequence>MSHIPDPTSCFQVFPTVKSSNRVSLETFFCPVLIEMAANQS</sequence>
<proteinExistence type="predicted"/>
<reference evidence="1" key="2">
    <citation type="journal article" date="2015" name="Fish Shellfish Immunol.">
        <title>Early steps in the European eel (Anguilla anguilla)-Vibrio vulnificus interaction in the gills: Role of the RtxA13 toxin.</title>
        <authorList>
            <person name="Callol A."/>
            <person name="Pajuelo D."/>
            <person name="Ebbesson L."/>
            <person name="Teles M."/>
            <person name="MacKenzie S."/>
            <person name="Amaro C."/>
        </authorList>
    </citation>
    <scope>NUCLEOTIDE SEQUENCE</scope>
</reference>
<reference evidence="1" key="1">
    <citation type="submission" date="2014-11" db="EMBL/GenBank/DDBJ databases">
        <authorList>
            <person name="Amaro Gonzalez C."/>
        </authorList>
    </citation>
    <scope>NUCLEOTIDE SEQUENCE</scope>
</reference>
<dbReference type="EMBL" id="GBXM01080209">
    <property type="protein sequence ID" value="JAH28368.1"/>
    <property type="molecule type" value="Transcribed_RNA"/>
</dbReference>
<accession>A0A0E9RJ66</accession>
<organism evidence="1">
    <name type="scientific">Anguilla anguilla</name>
    <name type="common">European freshwater eel</name>
    <name type="synonym">Muraena anguilla</name>
    <dbReference type="NCBI Taxonomy" id="7936"/>
    <lineage>
        <taxon>Eukaryota</taxon>
        <taxon>Metazoa</taxon>
        <taxon>Chordata</taxon>
        <taxon>Craniata</taxon>
        <taxon>Vertebrata</taxon>
        <taxon>Euteleostomi</taxon>
        <taxon>Actinopterygii</taxon>
        <taxon>Neopterygii</taxon>
        <taxon>Teleostei</taxon>
        <taxon>Anguilliformes</taxon>
        <taxon>Anguillidae</taxon>
        <taxon>Anguilla</taxon>
    </lineage>
</organism>